<dbReference type="VEuPathDB" id="FungiDB:MAPG_04843"/>
<keyword evidence="1" id="KW-0175">Coiled coil</keyword>
<dbReference type="EMBL" id="ADBL01001134">
    <property type="status" value="NOT_ANNOTATED_CDS"/>
    <property type="molecule type" value="Genomic_DNA"/>
</dbReference>
<organism evidence="3 4">
    <name type="scientific">Magnaporthiopsis poae (strain ATCC 64411 / 73-15)</name>
    <name type="common">Kentucky bluegrass fungus</name>
    <name type="synonym">Magnaporthe poae</name>
    <dbReference type="NCBI Taxonomy" id="644358"/>
    <lineage>
        <taxon>Eukaryota</taxon>
        <taxon>Fungi</taxon>
        <taxon>Dikarya</taxon>
        <taxon>Ascomycota</taxon>
        <taxon>Pezizomycotina</taxon>
        <taxon>Sordariomycetes</taxon>
        <taxon>Sordariomycetidae</taxon>
        <taxon>Magnaporthales</taxon>
        <taxon>Magnaporthaceae</taxon>
        <taxon>Magnaporthiopsis</taxon>
    </lineage>
</organism>
<reference evidence="2" key="3">
    <citation type="submission" date="2011-03" db="EMBL/GenBank/DDBJ databases">
        <title>Annotation of Magnaporthe poae ATCC 64411.</title>
        <authorList>
            <person name="Ma L.-J."/>
            <person name="Dead R."/>
            <person name="Young S.K."/>
            <person name="Zeng Q."/>
            <person name="Gargeya S."/>
            <person name="Fitzgerald M."/>
            <person name="Haas B."/>
            <person name="Abouelleil A."/>
            <person name="Alvarado L."/>
            <person name="Arachchi H.M."/>
            <person name="Berlin A."/>
            <person name="Brown A."/>
            <person name="Chapman S.B."/>
            <person name="Chen Z."/>
            <person name="Dunbar C."/>
            <person name="Freedman E."/>
            <person name="Gearin G."/>
            <person name="Gellesch M."/>
            <person name="Goldberg J."/>
            <person name="Griggs A."/>
            <person name="Gujja S."/>
            <person name="Heiman D."/>
            <person name="Howarth C."/>
            <person name="Larson L."/>
            <person name="Lui A."/>
            <person name="MacDonald P.J.P."/>
            <person name="Mehta T."/>
            <person name="Montmayeur A."/>
            <person name="Murphy C."/>
            <person name="Neiman D."/>
            <person name="Pearson M."/>
            <person name="Priest M."/>
            <person name="Roberts A."/>
            <person name="Saif S."/>
            <person name="Shea T."/>
            <person name="Shenoy N."/>
            <person name="Sisk P."/>
            <person name="Stolte C."/>
            <person name="Sykes S."/>
            <person name="Yandava C."/>
            <person name="Wortman J."/>
            <person name="Nusbaum C."/>
            <person name="Birren B."/>
        </authorList>
    </citation>
    <scope>NUCLEOTIDE SEQUENCE</scope>
    <source>
        <strain evidence="2">ATCC 64411</strain>
    </source>
</reference>
<keyword evidence="4" id="KW-1185">Reference proteome</keyword>
<dbReference type="EnsemblFungi" id="MAPG_04843T0">
    <property type="protein sequence ID" value="MAPG_04843T0"/>
    <property type="gene ID" value="MAPG_04843"/>
</dbReference>
<dbReference type="Proteomes" id="UP000011715">
    <property type="component" value="Unassembled WGS sequence"/>
</dbReference>
<evidence type="ECO:0000256" key="1">
    <source>
        <dbReference type="SAM" id="Coils"/>
    </source>
</evidence>
<proteinExistence type="predicted"/>
<accession>A0A0C4DXT6</accession>
<dbReference type="AlphaFoldDB" id="A0A0C4DXT6"/>
<reference evidence="2" key="1">
    <citation type="submission" date="2010-05" db="EMBL/GenBank/DDBJ databases">
        <title>The Genome Sequence of Magnaporthe poae strain ATCC 64411.</title>
        <authorList>
            <consortium name="The Broad Institute Genome Sequencing Platform"/>
            <consortium name="Broad Institute Genome Sequencing Center for Infectious Disease"/>
            <person name="Ma L.-J."/>
            <person name="Dead R."/>
            <person name="Young S."/>
            <person name="Zeng Q."/>
            <person name="Koehrsen M."/>
            <person name="Alvarado L."/>
            <person name="Berlin A."/>
            <person name="Chapman S.B."/>
            <person name="Chen Z."/>
            <person name="Freedman E."/>
            <person name="Gellesch M."/>
            <person name="Goldberg J."/>
            <person name="Griggs A."/>
            <person name="Gujja S."/>
            <person name="Heilman E.R."/>
            <person name="Heiman D."/>
            <person name="Hepburn T."/>
            <person name="Howarth C."/>
            <person name="Jen D."/>
            <person name="Larson L."/>
            <person name="Mehta T."/>
            <person name="Neiman D."/>
            <person name="Pearson M."/>
            <person name="Roberts A."/>
            <person name="Saif S."/>
            <person name="Shea T."/>
            <person name="Shenoy N."/>
            <person name="Sisk P."/>
            <person name="Stolte C."/>
            <person name="Sykes S."/>
            <person name="Walk T."/>
            <person name="White J."/>
            <person name="Yandava C."/>
            <person name="Haas B."/>
            <person name="Nusbaum C."/>
            <person name="Birren B."/>
        </authorList>
    </citation>
    <scope>NUCLEOTIDE SEQUENCE</scope>
    <source>
        <strain evidence="2">ATCC 64411</strain>
    </source>
</reference>
<gene>
    <name evidence="2" type="ORF">MAPG_04843</name>
</gene>
<protein>
    <submittedName>
        <fullName evidence="2 3">Uncharacterized protein</fullName>
    </submittedName>
</protein>
<feature type="coiled-coil region" evidence="1">
    <location>
        <begin position="53"/>
        <end position="108"/>
    </location>
</feature>
<feature type="coiled-coil region" evidence="1">
    <location>
        <begin position="133"/>
        <end position="160"/>
    </location>
</feature>
<dbReference type="EMBL" id="GL876969">
    <property type="protein sequence ID" value="KLU85823.1"/>
    <property type="molecule type" value="Genomic_DNA"/>
</dbReference>
<reference evidence="4" key="2">
    <citation type="submission" date="2010-05" db="EMBL/GenBank/DDBJ databases">
        <title>The genome sequence of Magnaporthe poae strain ATCC 64411.</title>
        <authorList>
            <person name="Ma L.-J."/>
            <person name="Dead R."/>
            <person name="Young S."/>
            <person name="Zeng Q."/>
            <person name="Koehrsen M."/>
            <person name="Alvarado L."/>
            <person name="Berlin A."/>
            <person name="Chapman S.B."/>
            <person name="Chen Z."/>
            <person name="Freedman E."/>
            <person name="Gellesch M."/>
            <person name="Goldberg J."/>
            <person name="Griggs A."/>
            <person name="Gujja S."/>
            <person name="Heilman E.R."/>
            <person name="Heiman D."/>
            <person name="Hepburn T."/>
            <person name="Howarth C."/>
            <person name="Jen D."/>
            <person name="Larson L."/>
            <person name="Mehta T."/>
            <person name="Neiman D."/>
            <person name="Pearson M."/>
            <person name="Roberts A."/>
            <person name="Saif S."/>
            <person name="Shea T."/>
            <person name="Shenoy N."/>
            <person name="Sisk P."/>
            <person name="Stolte C."/>
            <person name="Sykes S."/>
            <person name="Walk T."/>
            <person name="White J."/>
            <person name="Yandava C."/>
            <person name="Haas B."/>
            <person name="Nusbaum C."/>
            <person name="Birren B."/>
        </authorList>
    </citation>
    <scope>NUCLEOTIDE SEQUENCE [LARGE SCALE GENOMIC DNA]</scope>
    <source>
        <strain evidence="4">ATCC 64411 / 73-15</strain>
    </source>
</reference>
<sequence>MELRYVRQRNSHGQAQGLILVNWPTQNFSAFPRACRTSATPRMSNQHDLWLALKAAKKQSNNSLRQARRIRQELVVVEKIEEVASERLGEAQEDLERLNSSLEICESRGENTESLLEELNVVRETMDQCKNLRESARETIGRAQESLERAEEDHREDARRVFRAKWEYERARDMS</sequence>
<reference evidence="3" key="4">
    <citation type="journal article" date="2015" name="G3 (Bethesda)">
        <title>Genome sequences of three phytopathogenic species of the Magnaporthaceae family of fungi.</title>
        <authorList>
            <person name="Okagaki L.H."/>
            <person name="Nunes C.C."/>
            <person name="Sailsbery J."/>
            <person name="Clay B."/>
            <person name="Brown D."/>
            <person name="John T."/>
            <person name="Oh Y."/>
            <person name="Young N."/>
            <person name="Fitzgerald M."/>
            <person name="Haas B.J."/>
            <person name="Zeng Q."/>
            <person name="Young S."/>
            <person name="Adiconis X."/>
            <person name="Fan L."/>
            <person name="Levin J.Z."/>
            <person name="Mitchell T.K."/>
            <person name="Okubara P.A."/>
            <person name="Farman M.L."/>
            <person name="Kohn L.M."/>
            <person name="Birren B."/>
            <person name="Ma L.-J."/>
            <person name="Dean R.A."/>
        </authorList>
    </citation>
    <scope>NUCLEOTIDE SEQUENCE</scope>
    <source>
        <strain evidence="3">ATCC 64411 / 73-15</strain>
    </source>
</reference>
<evidence type="ECO:0000313" key="2">
    <source>
        <dbReference type="EMBL" id="KLU85823.1"/>
    </source>
</evidence>
<name>A0A0C4DXT6_MAGP6</name>
<evidence type="ECO:0000313" key="3">
    <source>
        <dbReference type="EnsemblFungi" id="MAPG_04843T0"/>
    </source>
</evidence>
<reference evidence="3" key="5">
    <citation type="submission" date="2015-06" db="UniProtKB">
        <authorList>
            <consortium name="EnsemblFungi"/>
        </authorList>
    </citation>
    <scope>IDENTIFICATION</scope>
    <source>
        <strain evidence="3">ATCC 64411</strain>
    </source>
</reference>
<evidence type="ECO:0000313" key="4">
    <source>
        <dbReference type="Proteomes" id="UP000011715"/>
    </source>
</evidence>